<protein>
    <submittedName>
        <fullName evidence="2">Uncharacterized protein</fullName>
    </submittedName>
</protein>
<feature type="region of interest" description="Disordered" evidence="1">
    <location>
        <begin position="26"/>
        <end position="88"/>
    </location>
</feature>
<comment type="caution">
    <text evidence="2">The sequence shown here is derived from an EMBL/GenBank/DDBJ whole genome shotgun (WGS) entry which is preliminary data.</text>
</comment>
<sequence length="107" mass="11974">MDLDSTLIRAEQLFRRFKRLVETIDKTHSLPLPRPQPQNHRTSSSVSSTTSEQIPTPASSIGPSSPRRDTGKGPELTPPTERVITPELRKLLSRKIELVPKKKGVPK</sequence>
<accession>A0A2N3NDW2</accession>
<dbReference type="InParanoid" id="A0A2N3NDW2"/>
<dbReference type="EMBL" id="NLAX01000008">
    <property type="protein sequence ID" value="PKS10666.1"/>
    <property type="molecule type" value="Genomic_DNA"/>
</dbReference>
<feature type="compositionally biased region" description="Polar residues" evidence="1">
    <location>
        <begin position="52"/>
        <end position="63"/>
    </location>
</feature>
<dbReference type="VEuPathDB" id="FungiDB:jhhlp_002422"/>
<dbReference type="STRING" id="41688.A0A2N3NDW2"/>
<dbReference type="Proteomes" id="UP000233524">
    <property type="component" value="Unassembled WGS sequence"/>
</dbReference>
<proteinExistence type="predicted"/>
<dbReference type="OrthoDB" id="5398089at2759"/>
<name>A0A2N3NDW2_9PEZI</name>
<feature type="compositionally biased region" description="Low complexity" evidence="1">
    <location>
        <begin position="42"/>
        <end position="51"/>
    </location>
</feature>
<evidence type="ECO:0000313" key="3">
    <source>
        <dbReference type="Proteomes" id="UP000233524"/>
    </source>
</evidence>
<evidence type="ECO:0000256" key="1">
    <source>
        <dbReference type="SAM" id="MobiDB-lite"/>
    </source>
</evidence>
<reference evidence="2 3" key="1">
    <citation type="journal article" date="2017" name="G3 (Bethesda)">
        <title>First Draft Genome Sequence of the Pathogenic Fungus Lomentospora prolificans (Formerly Scedosporium prolificans).</title>
        <authorList>
            <person name="Luo R."/>
            <person name="Zimin A."/>
            <person name="Workman R."/>
            <person name="Fan Y."/>
            <person name="Pertea G."/>
            <person name="Grossman N."/>
            <person name="Wear M.P."/>
            <person name="Jia B."/>
            <person name="Miller H."/>
            <person name="Casadevall A."/>
            <person name="Timp W."/>
            <person name="Zhang S.X."/>
            <person name="Salzberg S.L."/>
        </authorList>
    </citation>
    <scope>NUCLEOTIDE SEQUENCE [LARGE SCALE GENOMIC DNA]</scope>
    <source>
        <strain evidence="2 3">JHH-5317</strain>
    </source>
</reference>
<keyword evidence="3" id="KW-1185">Reference proteome</keyword>
<evidence type="ECO:0000313" key="2">
    <source>
        <dbReference type="EMBL" id="PKS10666.1"/>
    </source>
</evidence>
<gene>
    <name evidence="2" type="ORF">jhhlp_002422</name>
</gene>
<dbReference type="AlphaFoldDB" id="A0A2N3NDW2"/>
<organism evidence="2 3">
    <name type="scientific">Lomentospora prolificans</name>
    <dbReference type="NCBI Taxonomy" id="41688"/>
    <lineage>
        <taxon>Eukaryota</taxon>
        <taxon>Fungi</taxon>
        <taxon>Dikarya</taxon>
        <taxon>Ascomycota</taxon>
        <taxon>Pezizomycotina</taxon>
        <taxon>Sordariomycetes</taxon>
        <taxon>Hypocreomycetidae</taxon>
        <taxon>Microascales</taxon>
        <taxon>Microascaceae</taxon>
        <taxon>Lomentospora</taxon>
    </lineage>
</organism>